<feature type="signal peptide" evidence="1">
    <location>
        <begin position="1"/>
        <end position="31"/>
    </location>
</feature>
<sequence length="312" mass="34519">MLISKTIKRVTVLASASLICASLLGNSTTFASEKLSIEEKRSAVHQAYGLSEDWVNDLIDEDLQYYYDGISELVTSSVDENYFKLEEVYDYTLATPDNGYSPLQIVDTNVSEVSKQEAMEQSNNKDNGITTMGASTTTTSWLKLETSNEKYSTSQGGASARFEWLKTPTQKQKDVLALGTNSNMSVIPGTASNVFKYTYLDQINPSKVIQKTNNPVAFQSVLGYAYEMQLPQVNDGNSPSHPDYARNIIGYMKYRYTPNVSTLTKADIYAKYGHNITILNSSLSVDIKGTAGISIGPASKTMEVYNHNQISW</sequence>
<reference evidence="2 3" key="1">
    <citation type="submission" date="2020-08" db="EMBL/GenBank/DDBJ databases">
        <title>A Genomic Blueprint of the Chicken Gut Microbiome.</title>
        <authorList>
            <person name="Gilroy R."/>
            <person name="Ravi A."/>
            <person name="Getino M."/>
            <person name="Pursley I."/>
            <person name="Horton D.L."/>
            <person name="Alikhan N.-F."/>
            <person name="Baker D."/>
            <person name="Gharbi K."/>
            <person name="Hall N."/>
            <person name="Watson M."/>
            <person name="Adriaenssens E.M."/>
            <person name="Foster-Nyarko E."/>
            <person name="Jarju S."/>
            <person name="Secka A."/>
            <person name="Antonio M."/>
            <person name="Oren A."/>
            <person name="Chaudhuri R."/>
            <person name="La Ragione R.M."/>
            <person name="Hildebrand F."/>
            <person name="Pallen M.J."/>
        </authorList>
    </citation>
    <scope>NUCLEOTIDE SEQUENCE [LARGE SCALE GENOMIC DNA]</scope>
    <source>
        <strain evidence="2 3">Sa2BVA9</strain>
    </source>
</reference>
<dbReference type="Proteomes" id="UP000608071">
    <property type="component" value="Unassembled WGS sequence"/>
</dbReference>
<evidence type="ECO:0000256" key="1">
    <source>
        <dbReference type="SAM" id="SignalP"/>
    </source>
</evidence>
<evidence type="ECO:0000313" key="2">
    <source>
        <dbReference type="EMBL" id="MBD7971376.1"/>
    </source>
</evidence>
<name>A0ABR8T6K2_9BACL</name>
<keyword evidence="1" id="KW-0732">Signal</keyword>
<protein>
    <submittedName>
        <fullName evidence="2">Uncharacterized protein</fullName>
    </submittedName>
</protein>
<dbReference type="RefSeq" id="WP_160037224.1">
    <property type="nucleotide sequence ID" value="NZ_JACSQL010000033.1"/>
</dbReference>
<keyword evidence="3" id="KW-1185">Reference proteome</keyword>
<comment type="caution">
    <text evidence="2">The sequence shown here is derived from an EMBL/GenBank/DDBJ whole genome shotgun (WGS) entry which is preliminary data.</text>
</comment>
<organism evidence="2 3">
    <name type="scientific">Paenibacillus gallinarum</name>
    <dbReference type="NCBI Taxonomy" id="2762232"/>
    <lineage>
        <taxon>Bacteria</taxon>
        <taxon>Bacillati</taxon>
        <taxon>Bacillota</taxon>
        <taxon>Bacilli</taxon>
        <taxon>Bacillales</taxon>
        <taxon>Paenibacillaceae</taxon>
        <taxon>Paenibacillus</taxon>
    </lineage>
</organism>
<gene>
    <name evidence="2" type="ORF">H9647_25275</name>
</gene>
<proteinExistence type="predicted"/>
<feature type="chain" id="PRO_5046934742" evidence="1">
    <location>
        <begin position="32"/>
        <end position="312"/>
    </location>
</feature>
<dbReference type="EMBL" id="JACSQL010000033">
    <property type="protein sequence ID" value="MBD7971376.1"/>
    <property type="molecule type" value="Genomic_DNA"/>
</dbReference>
<evidence type="ECO:0000313" key="3">
    <source>
        <dbReference type="Proteomes" id="UP000608071"/>
    </source>
</evidence>
<accession>A0ABR8T6K2</accession>